<evidence type="ECO:0000259" key="1">
    <source>
        <dbReference type="Pfam" id="PF01498"/>
    </source>
</evidence>
<dbReference type="Gene3D" id="3.30.420.10">
    <property type="entry name" value="Ribonuclease H-like superfamily/Ribonuclease H"/>
    <property type="match status" value="1"/>
</dbReference>
<dbReference type="InterPro" id="IPR038717">
    <property type="entry name" value="Tc1-like_DDE_dom"/>
</dbReference>
<dbReference type="SUPFAM" id="SSF46689">
    <property type="entry name" value="Homeodomain-like"/>
    <property type="match status" value="1"/>
</dbReference>
<dbReference type="InterPro" id="IPR036397">
    <property type="entry name" value="RNaseH_sf"/>
</dbReference>
<dbReference type="InterPro" id="IPR009057">
    <property type="entry name" value="Homeodomain-like_sf"/>
</dbReference>
<evidence type="ECO:0000259" key="2">
    <source>
        <dbReference type="Pfam" id="PF13358"/>
    </source>
</evidence>
<organism evidence="3 4">
    <name type="scientific">Phytophthora rubi</name>
    <dbReference type="NCBI Taxonomy" id="129364"/>
    <lineage>
        <taxon>Eukaryota</taxon>
        <taxon>Sar</taxon>
        <taxon>Stramenopiles</taxon>
        <taxon>Oomycota</taxon>
        <taxon>Peronosporomycetes</taxon>
        <taxon>Peronosporales</taxon>
        <taxon>Peronosporaceae</taxon>
        <taxon>Phytophthora</taxon>
    </lineage>
</organism>
<dbReference type="InterPro" id="IPR036388">
    <property type="entry name" value="WH-like_DNA-bd_sf"/>
</dbReference>
<evidence type="ECO:0008006" key="5">
    <source>
        <dbReference type="Google" id="ProtNLM"/>
    </source>
</evidence>
<dbReference type="Pfam" id="PF13358">
    <property type="entry name" value="DDE_3"/>
    <property type="match status" value="1"/>
</dbReference>
<dbReference type="Gene3D" id="1.10.10.10">
    <property type="entry name" value="Winged helix-like DNA-binding domain superfamily/Winged helix DNA-binding domain"/>
    <property type="match status" value="1"/>
</dbReference>
<dbReference type="OrthoDB" id="115694at2759"/>
<dbReference type="NCBIfam" id="NF033545">
    <property type="entry name" value="transpos_IS630"/>
    <property type="match status" value="1"/>
</dbReference>
<gene>
    <name evidence="3" type="ORF">PR002_g13632</name>
</gene>
<dbReference type="Pfam" id="PF01498">
    <property type="entry name" value="HTH_Tnp_Tc3_2"/>
    <property type="match status" value="1"/>
</dbReference>
<accession>A0A6A3LDV1</accession>
<dbReference type="PANTHER" id="PTHR46068:SF1">
    <property type="entry name" value="TRANSPOSASE IS30-LIKE HTH DOMAIN-CONTAINING PROTEIN"/>
    <property type="match status" value="1"/>
</dbReference>
<dbReference type="Proteomes" id="UP000435112">
    <property type="component" value="Unassembled WGS sequence"/>
</dbReference>
<name>A0A6A3LDV1_9STRA</name>
<evidence type="ECO:0000313" key="3">
    <source>
        <dbReference type="EMBL" id="KAE9016525.1"/>
    </source>
</evidence>
<evidence type="ECO:0000313" key="4">
    <source>
        <dbReference type="Proteomes" id="UP000435112"/>
    </source>
</evidence>
<dbReference type="GO" id="GO:0015074">
    <property type="term" value="P:DNA integration"/>
    <property type="evidence" value="ECO:0007669"/>
    <property type="project" value="InterPro"/>
</dbReference>
<feature type="domain" description="Tc1-like transposase DDE" evidence="2">
    <location>
        <begin position="182"/>
        <end position="303"/>
    </location>
</feature>
<feature type="domain" description="Transposase Tc1-like" evidence="1">
    <location>
        <begin position="70"/>
        <end position="139"/>
    </location>
</feature>
<comment type="caution">
    <text evidence="3">The sequence shown here is derived from an EMBL/GenBank/DDBJ whole genome shotgun (WGS) entry which is preliminary data.</text>
</comment>
<dbReference type="GO" id="GO:0006313">
    <property type="term" value="P:DNA transposition"/>
    <property type="evidence" value="ECO:0007669"/>
    <property type="project" value="InterPro"/>
</dbReference>
<sequence length="342" mass="38832">MGQGRRQHSHEIRCLCVSKWKKGYGYSRTARELEMVRTTVRDNIAHFKLNGHCVVAPHQGRPRLTTARDDRRILRDTETNRFSSAAVLAAADSKDTGRVVSLQVVRNRLNAVGLNGRSARKKPYLSNKHRKQRLAYAKRLAHLEKDDWANVLFTDEASVELHGTSGRVSVWRRTHEAFHEKCVVPTFKSSRKSLMVWSSISADGVGTMHFCEKSVDGAYYRHLLQQEIPITRQLLGLPQPVNFVQDNAPAHRAKATTKFVKSLGLHDLRHPVQSPDLNPIENVWAIMKRELNRQPATSIEDLKVKLLEIWTSIDDDVIRKCVLSMPARLDAVIASKGAHTKY</sequence>
<dbReference type="EMBL" id="QXFU01000910">
    <property type="protein sequence ID" value="KAE9016525.1"/>
    <property type="molecule type" value="Genomic_DNA"/>
</dbReference>
<dbReference type="AlphaFoldDB" id="A0A6A3LDV1"/>
<dbReference type="GO" id="GO:0003677">
    <property type="term" value="F:DNA binding"/>
    <property type="evidence" value="ECO:0007669"/>
    <property type="project" value="InterPro"/>
</dbReference>
<dbReference type="InterPro" id="IPR002492">
    <property type="entry name" value="Transposase_Tc1-like"/>
</dbReference>
<proteinExistence type="predicted"/>
<dbReference type="PANTHER" id="PTHR46068">
    <property type="entry name" value="PROTEIN CBG27172"/>
    <property type="match status" value="1"/>
</dbReference>
<dbReference type="InterPro" id="IPR047655">
    <property type="entry name" value="Transpos_IS630-like"/>
</dbReference>
<protein>
    <recommendedName>
        <fullName evidence="5">Tc1-like transposase DDE domain-containing protein</fullName>
    </recommendedName>
</protein>
<reference evidence="3 4" key="1">
    <citation type="submission" date="2018-09" db="EMBL/GenBank/DDBJ databases">
        <title>Genomic investigation of the strawberry pathogen Phytophthora fragariae indicates pathogenicity is determined by transcriptional variation in three key races.</title>
        <authorList>
            <person name="Adams T.M."/>
            <person name="Armitage A.D."/>
            <person name="Sobczyk M.K."/>
            <person name="Bates H.J."/>
            <person name="Dunwell J.M."/>
            <person name="Nellist C.F."/>
            <person name="Harrison R.J."/>
        </authorList>
    </citation>
    <scope>NUCLEOTIDE SEQUENCE [LARGE SCALE GENOMIC DNA]</scope>
    <source>
        <strain evidence="3 4">SCRP324</strain>
    </source>
</reference>